<dbReference type="EMBL" id="LHQR01000014">
    <property type="protein sequence ID" value="KXG53436.1"/>
    <property type="molecule type" value="Genomic_DNA"/>
</dbReference>
<feature type="region of interest" description="Disordered" evidence="1">
    <location>
        <begin position="95"/>
        <end position="129"/>
    </location>
</feature>
<dbReference type="AlphaFoldDB" id="A0A135LWV1"/>
<evidence type="ECO:0000313" key="3">
    <source>
        <dbReference type="EMBL" id="KXG53436.1"/>
    </source>
</evidence>
<keyword evidence="2" id="KW-0732">Signal</keyword>
<gene>
    <name evidence="3" type="ORF">PGRI_004860</name>
</gene>
<feature type="compositionally biased region" description="Low complexity" evidence="1">
    <location>
        <begin position="104"/>
        <end position="121"/>
    </location>
</feature>
<accession>A0A135LWV1</accession>
<sequence length="206" mass="21168">MKSSAILGLFIVYAATASAIPVKQRNHQVDITFIGAADAQFTQTIPTDGSTVSIGNPLSISHISSSTAGVQCTFNGIDHSVTIVNGAQWVDVGPPQTQVSASCQTQGSGSSPAPPSTGTDPTGDHPHGDQVHVTFLGAADAQFTQDFPSNGEWVQITNPLSISHIQTNTEGVTCVFNGIDHSVTTVVGTQLVDVGPPQTQVSGSCA</sequence>
<dbReference type="Proteomes" id="UP000070168">
    <property type="component" value="Unassembled WGS sequence"/>
</dbReference>
<reference evidence="3 4" key="1">
    <citation type="journal article" date="2016" name="BMC Genomics">
        <title>Genome sequencing and secondary metabolism of the postharvest pathogen Penicillium griseofulvum.</title>
        <authorList>
            <person name="Banani H."/>
            <person name="Marcet-Houben M."/>
            <person name="Ballester A.R."/>
            <person name="Abbruscato P."/>
            <person name="Gonzalez-Candelas L."/>
            <person name="Gabaldon T."/>
            <person name="Spadaro D."/>
        </authorList>
    </citation>
    <scope>NUCLEOTIDE SEQUENCE [LARGE SCALE GENOMIC DNA]</scope>
    <source>
        <strain evidence="3 4">PG3</strain>
    </source>
</reference>
<organism evidence="3 4">
    <name type="scientific">Penicillium patulum</name>
    <name type="common">Penicillium griseofulvum</name>
    <dbReference type="NCBI Taxonomy" id="5078"/>
    <lineage>
        <taxon>Eukaryota</taxon>
        <taxon>Fungi</taxon>
        <taxon>Dikarya</taxon>
        <taxon>Ascomycota</taxon>
        <taxon>Pezizomycotina</taxon>
        <taxon>Eurotiomycetes</taxon>
        <taxon>Eurotiomycetidae</taxon>
        <taxon>Eurotiales</taxon>
        <taxon>Aspergillaceae</taxon>
        <taxon>Penicillium</taxon>
    </lineage>
</organism>
<keyword evidence="4" id="KW-1185">Reference proteome</keyword>
<feature type="chain" id="PRO_5007800917" evidence="2">
    <location>
        <begin position="20"/>
        <end position="206"/>
    </location>
</feature>
<evidence type="ECO:0000256" key="1">
    <source>
        <dbReference type="SAM" id="MobiDB-lite"/>
    </source>
</evidence>
<dbReference type="RefSeq" id="XP_040651971.1">
    <property type="nucleotide sequence ID" value="XM_040788199.1"/>
</dbReference>
<comment type="caution">
    <text evidence="3">The sequence shown here is derived from an EMBL/GenBank/DDBJ whole genome shotgun (WGS) entry which is preliminary data.</text>
</comment>
<name>A0A135LWV1_PENPA</name>
<dbReference type="OMA" id="NTAGVQC"/>
<protein>
    <submittedName>
        <fullName evidence="3">Uncharacterized protein</fullName>
    </submittedName>
</protein>
<dbReference type="GeneID" id="63703499"/>
<evidence type="ECO:0000313" key="4">
    <source>
        <dbReference type="Proteomes" id="UP000070168"/>
    </source>
</evidence>
<proteinExistence type="predicted"/>
<feature type="signal peptide" evidence="2">
    <location>
        <begin position="1"/>
        <end position="19"/>
    </location>
</feature>
<evidence type="ECO:0000256" key="2">
    <source>
        <dbReference type="SAM" id="SignalP"/>
    </source>
</evidence>
<dbReference type="OrthoDB" id="4509278at2759"/>